<evidence type="ECO:0000313" key="3">
    <source>
        <dbReference type="Proteomes" id="UP000680132"/>
    </source>
</evidence>
<organism evidence="2 3">
    <name type="scientific">Microbacterium stercoris</name>
    <dbReference type="NCBI Taxonomy" id="2820289"/>
    <lineage>
        <taxon>Bacteria</taxon>
        <taxon>Bacillati</taxon>
        <taxon>Actinomycetota</taxon>
        <taxon>Actinomycetes</taxon>
        <taxon>Micrococcales</taxon>
        <taxon>Microbacteriaceae</taxon>
        <taxon>Microbacterium</taxon>
    </lineage>
</organism>
<reference evidence="2" key="1">
    <citation type="submission" date="2021-03" db="EMBL/GenBank/DDBJ databases">
        <title>Microbacterium sp. nov., a novel actinobacterium isolated from cow dung.</title>
        <authorList>
            <person name="Zhang L."/>
        </authorList>
    </citation>
    <scope>NUCLEOTIDE SEQUENCE</scope>
    <source>
        <strain evidence="2">NEAU-LLB</strain>
    </source>
</reference>
<dbReference type="Pfam" id="PF14325">
    <property type="entry name" value="DUF4383"/>
    <property type="match status" value="1"/>
</dbReference>
<keyword evidence="1" id="KW-1133">Transmembrane helix</keyword>
<gene>
    <name evidence="2" type="ORF">J5V96_00165</name>
</gene>
<name>A0A939TP15_9MICO</name>
<feature type="transmembrane region" description="Helical" evidence="1">
    <location>
        <begin position="20"/>
        <end position="37"/>
    </location>
</feature>
<dbReference type="AlphaFoldDB" id="A0A939TP15"/>
<proteinExistence type="predicted"/>
<comment type="caution">
    <text evidence="2">The sequence shown here is derived from an EMBL/GenBank/DDBJ whole genome shotgun (WGS) entry which is preliminary data.</text>
</comment>
<dbReference type="RefSeq" id="WP_208499236.1">
    <property type="nucleotide sequence ID" value="NZ_JAGFOA010000001.1"/>
</dbReference>
<accession>A0A939TP15</accession>
<keyword evidence="3" id="KW-1185">Reference proteome</keyword>
<protein>
    <submittedName>
        <fullName evidence="2">DUF4383 domain-containing protein</fullName>
    </submittedName>
</protein>
<keyword evidence="1" id="KW-0472">Membrane</keyword>
<evidence type="ECO:0000256" key="1">
    <source>
        <dbReference type="SAM" id="Phobius"/>
    </source>
</evidence>
<evidence type="ECO:0000313" key="2">
    <source>
        <dbReference type="EMBL" id="MBO3661920.1"/>
    </source>
</evidence>
<dbReference type="EMBL" id="JAGFOA010000001">
    <property type="protein sequence ID" value="MBO3661920.1"/>
    <property type="molecule type" value="Genomic_DNA"/>
</dbReference>
<feature type="transmembrane region" description="Helical" evidence="1">
    <location>
        <begin position="127"/>
        <end position="144"/>
    </location>
</feature>
<dbReference type="Proteomes" id="UP000680132">
    <property type="component" value="Unassembled WGS sequence"/>
</dbReference>
<keyword evidence="1" id="KW-0812">Transmembrane</keyword>
<sequence>MSTAATRGNGRYAETPVQKAALVFGIVFFIVGIAGFIPGLTSNVDALEFAGHESGAMLLGIFQVSILHNIVHLLFGVLGLVTARTFSGSRGFLIWGGAIYAVLWIYGLVVPHDHQANFVPLNTADNWLHFVLAAAMIALGVLLGRRVRDARTV</sequence>
<feature type="transmembrane region" description="Helical" evidence="1">
    <location>
        <begin position="57"/>
        <end position="80"/>
    </location>
</feature>
<feature type="transmembrane region" description="Helical" evidence="1">
    <location>
        <begin position="92"/>
        <end position="112"/>
    </location>
</feature>